<feature type="non-terminal residue" evidence="2">
    <location>
        <position position="1"/>
    </location>
</feature>
<accession>A0A6J4U633</accession>
<dbReference type="GO" id="GO:0016491">
    <property type="term" value="F:oxidoreductase activity"/>
    <property type="evidence" value="ECO:0007669"/>
    <property type="project" value="UniProtKB-KW"/>
</dbReference>
<sequence length="380" mass="42454">FRSPPDRRGGRRPERRRRRPQRPLPRGVARRAAREARALRLHPRRARRRRRLRRGALDRLLRARAPLRRQRHGLRHAPDRDRHDGAPPRGRPLVRVLPARRRRRAAPGRLRHLGDGHGRRHGPLRRGRHALPGRRGHLREAGAHRLLRPVRRRPLRDPAPRAGRRAQRPGGRARALRADRARAQGHLGPARHAGHLLPRLHGPCRVPARAGPPHAVLAGGGGVDDPDLAHPVVAPVARDRDGRLRPRPGLRPRRGQAEAGRDAAHGDPPLPPDERALAAARRGRLGPARLRRGLRRAGPRAPLDDGDGAALQQPQDRRLRAGAPGLPGRARGLRDHGLQERHAVQRRPPPPRHDVGLPDGGQRAHPPDERQPPADREGRV</sequence>
<feature type="compositionally biased region" description="Basic and acidic residues" evidence="1">
    <location>
        <begin position="332"/>
        <end position="343"/>
    </location>
</feature>
<feature type="compositionally biased region" description="Basic residues" evidence="1">
    <location>
        <begin position="98"/>
        <end position="111"/>
    </location>
</feature>
<proteinExistence type="predicted"/>
<feature type="compositionally biased region" description="Basic and acidic residues" evidence="1">
    <location>
        <begin position="76"/>
        <end position="86"/>
    </location>
</feature>
<feature type="compositionally biased region" description="Basic residues" evidence="1">
    <location>
        <begin position="281"/>
        <end position="298"/>
    </location>
</feature>
<evidence type="ECO:0000256" key="1">
    <source>
        <dbReference type="SAM" id="MobiDB-lite"/>
    </source>
</evidence>
<gene>
    <name evidence="2" type="ORF">AVDCRST_MAG30-4601</name>
</gene>
<keyword evidence="2" id="KW-0560">Oxidoreductase</keyword>
<feature type="compositionally biased region" description="Basic and acidic residues" evidence="1">
    <location>
        <begin position="255"/>
        <end position="265"/>
    </location>
</feature>
<feature type="region of interest" description="Disordered" evidence="1">
    <location>
        <begin position="1"/>
        <end position="135"/>
    </location>
</feature>
<reference evidence="2" key="1">
    <citation type="submission" date="2020-02" db="EMBL/GenBank/DDBJ databases">
        <authorList>
            <person name="Meier V. D."/>
        </authorList>
    </citation>
    <scope>NUCLEOTIDE SEQUENCE</scope>
    <source>
        <strain evidence="2">AVDCRST_MAG30</strain>
    </source>
</reference>
<dbReference type="AlphaFoldDB" id="A0A6J4U633"/>
<feature type="region of interest" description="Disordered" evidence="1">
    <location>
        <begin position="149"/>
        <end position="178"/>
    </location>
</feature>
<feature type="compositionally biased region" description="Basic residues" evidence="1">
    <location>
        <begin position="39"/>
        <end position="54"/>
    </location>
</feature>
<feature type="compositionally biased region" description="Basic residues" evidence="1">
    <location>
        <begin position="65"/>
        <end position="75"/>
    </location>
</feature>
<feature type="compositionally biased region" description="Basic and acidic residues" evidence="1">
    <location>
        <begin position="1"/>
        <end position="12"/>
    </location>
</feature>
<feature type="compositionally biased region" description="Basic and acidic residues" evidence="1">
    <location>
        <begin position="365"/>
        <end position="380"/>
    </location>
</feature>
<feature type="non-terminal residue" evidence="2">
    <location>
        <position position="380"/>
    </location>
</feature>
<evidence type="ECO:0000313" key="2">
    <source>
        <dbReference type="EMBL" id="CAA9539606.1"/>
    </source>
</evidence>
<feature type="region of interest" description="Disordered" evidence="1">
    <location>
        <begin position="204"/>
        <end position="380"/>
    </location>
</feature>
<organism evidence="2">
    <name type="scientific">uncultured Solirubrobacteraceae bacterium</name>
    <dbReference type="NCBI Taxonomy" id="1162706"/>
    <lineage>
        <taxon>Bacteria</taxon>
        <taxon>Bacillati</taxon>
        <taxon>Actinomycetota</taxon>
        <taxon>Thermoleophilia</taxon>
        <taxon>Solirubrobacterales</taxon>
        <taxon>Solirubrobacteraceae</taxon>
        <taxon>environmental samples</taxon>
    </lineage>
</organism>
<feature type="compositionally biased region" description="Basic residues" evidence="1">
    <location>
        <begin position="118"/>
        <end position="135"/>
    </location>
</feature>
<name>A0A6J4U633_9ACTN</name>
<dbReference type="EC" id="1.3.99.2" evidence="2"/>
<protein>
    <submittedName>
        <fullName evidence="2">Acyl-CoA dehydrogenase, short-chain specific</fullName>
        <ecNumber evidence="2">1.3.99.2</ecNumber>
    </submittedName>
</protein>
<feature type="compositionally biased region" description="Basic residues" evidence="1">
    <location>
        <begin position="245"/>
        <end position="254"/>
    </location>
</feature>
<feature type="compositionally biased region" description="Low complexity" evidence="1">
    <location>
        <begin position="321"/>
        <end position="330"/>
    </location>
</feature>
<dbReference type="EMBL" id="CADCVS010000604">
    <property type="protein sequence ID" value="CAA9539606.1"/>
    <property type="molecule type" value="Genomic_DNA"/>
</dbReference>
<feature type="compositionally biased region" description="Low complexity" evidence="1">
    <location>
        <begin position="87"/>
        <end position="97"/>
    </location>
</feature>